<feature type="compositionally biased region" description="Basic and acidic residues" evidence="1">
    <location>
        <begin position="252"/>
        <end position="265"/>
    </location>
</feature>
<reference evidence="2 3" key="1">
    <citation type="submission" date="2024-04" db="EMBL/GenBank/DDBJ databases">
        <authorList>
            <person name="Waldvogel A.-M."/>
            <person name="Schoenle A."/>
        </authorList>
    </citation>
    <scope>NUCLEOTIDE SEQUENCE [LARGE SCALE GENOMIC DNA]</scope>
</reference>
<organism evidence="2 3">
    <name type="scientific">Knipowitschia caucasica</name>
    <name type="common">Caucasian dwarf goby</name>
    <name type="synonym">Pomatoschistus caucasicus</name>
    <dbReference type="NCBI Taxonomy" id="637954"/>
    <lineage>
        <taxon>Eukaryota</taxon>
        <taxon>Metazoa</taxon>
        <taxon>Chordata</taxon>
        <taxon>Craniata</taxon>
        <taxon>Vertebrata</taxon>
        <taxon>Euteleostomi</taxon>
        <taxon>Actinopterygii</taxon>
        <taxon>Neopterygii</taxon>
        <taxon>Teleostei</taxon>
        <taxon>Neoteleostei</taxon>
        <taxon>Acanthomorphata</taxon>
        <taxon>Gobiaria</taxon>
        <taxon>Gobiiformes</taxon>
        <taxon>Gobioidei</taxon>
        <taxon>Gobiidae</taxon>
        <taxon>Gobiinae</taxon>
        <taxon>Knipowitschia</taxon>
    </lineage>
</organism>
<feature type="region of interest" description="Disordered" evidence="1">
    <location>
        <begin position="230"/>
        <end position="265"/>
    </location>
</feature>
<feature type="compositionally biased region" description="Basic and acidic residues" evidence="1">
    <location>
        <begin position="34"/>
        <end position="43"/>
    </location>
</feature>
<name>A0AAV2JJ56_KNICA</name>
<feature type="compositionally biased region" description="Acidic residues" evidence="1">
    <location>
        <begin position="236"/>
        <end position="251"/>
    </location>
</feature>
<feature type="compositionally biased region" description="Polar residues" evidence="1">
    <location>
        <begin position="100"/>
        <end position="112"/>
    </location>
</feature>
<sequence length="265" mass="28789">MCFFQKTLKDKELELILLKNQKLENLCRALQQERKGLKEEDQQNQKSTPMASPAEATPTETSPAEATPTETSPAEATPTETSPAEATPTEEQEAGVKVSLQVQSSAKASATTEVLPPPQSSPQPPPRPASPKPSEAPVVPLSKTPSAQPLPQQATLEAIRAPAQGTSEAAVQASSKPLDRKSPSPSPNLPQRESLKAQELNTLKAQHQRLQEIACSFTISHAVPDQVWRQIGVEMEPQEEPGEEDQSEALDEEQRSRKEELESVD</sequence>
<feature type="compositionally biased region" description="Pro residues" evidence="1">
    <location>
        <begin position="115"/>
        <end position="131"/>
    </location>
</feature>
<evidence type="ECO:0000313" key="2">
    <source>
        <dbReference type="EMBL" id="CAL1576188.1"/>
    </source>
</evidence>
<gene>
    <name evidence="2" type="ORF">KC01_LOCUS7638</name>
</gene>
<dbReference type="Proteomes" id="UP001497482">
    <property type="component" value="Chromosome 12"/>
</dbReference>
<feature type="compositionally biased region" description="Polar residues" evidence="1">
    <location>
        <begin position="143"/>
        <end position="155"/>
    </location>
</feature>
<feature type="compositionally biased region" description="Low complexity" evidence="1">
    <location>
        <begin position="47"/>
        <end position="87"/>
    </location>
</feature>
<feature type="compositionally biased region" description="Polar residues" evidence="1">
    <location>
        <begin position="164"/>
        <end position="175"/>
    </location>
</feature>
<evidence type="ECO:0000256" key="1">
    <source>
        <dbReference type="SAM" id="MobiDB-lite"/>
    </source>
</evidence>
<dbReference type="EMBL" id="OZ035834">
    <property type="protein sequence ID" value="CAL1576188.1"/>
    <property type="molecule type" value="Genomic_DNA"/>
</dbReference>
<evidence type="ECO:0000313" key="3">
    <source>
        <dbReference type="Proteomes" id="UP001497482"/>
    </source>
</evidence>
<keyword evidence="3" id="KW-1185">Reference proteome</keyword>
<protein>
    <submittedName>
        <fullName evidence="2">Uncharacterized protein</fullName>
    </submittedName>
</protein>
<proteinExistence type="predicted"/>
<dbReference type="AlphaFoldDB" id="A0AAV2JJ56"/>
<feature type="region of interest" description="Disordered" evidence="1">
    <location>
        <begin position="34"/>
        <end position="196"/>
    </location>
</feature>
<accession>A0AAV2JJ56</accession>